<feature type="region of interest" description="Disordered" evidence="1">
    <location>
        <begin position="36"/>
        <end position="103"/>
    </location>
</feature>
<keyword evidence="3" id="KW-1185">Reference proteome</keyword>
<evidence type="ECO:0000313" key="2">
    <source>
        <dbReference type="EMBL" id="MDC0674456.1"/>
    </source>
</evidence>
<sequence>MATAPRSSGSSTRRAPLRAVASVLLLLTGGAVALAGCTGGATATKPGDKETAPKQPEAPKTPTYAPPPPDAKPDVKPQPEPQPQPQPETKPEPEPRPLPPPPT</sequence>
<gene>
    <name evidence="2" type="ORF">POL58_42295</name>
</gene>
<evidence type="ECO:0000256" key="1">
    <source>
        <dbReference type="SAM" id="MobiDB-lite"/>
    </source>
</evidence>
<feature type="compositionally biased region" description="Pro residues" evidence="1">
    <location>
        <begin position="78"/>
        <end position="88"/>
    </location>
</feature>
<protein>
    <submittedName>
        <fullName evidence="2">Uncharacterized protein</fullName>
    </submittedName>
</protein>
<evidence type="ECO:0000313" key="3">
    <source>
        <dbReference type="Proteomes" id="UP001217838"/>
    </source>
</evidence>
<reference evidence="2 3" key="1">
    <citation type="submission" date="2022-11" db="EMBL/GenBank/DDBJ databases">
        <title>Minimal conservation of predation-associated metabolite biosynthetic gene clusters underscores biosynthetic potential of Myxococcota including descriptions for ten novel species: Archangium lansinium sp. nov., Myxococcus landrumus sp. nov., Nannocystis bai.</title>
        <authorList>
            <person name="Ahearne A."/>
            <person name="Stevens C."/>
            <person name="Dowd S."/>
        </authorList>
    </citation>
    <scope>NUCLEOTIDE SEQUENCE [LARGE SCALE GENOMIC DNA]</scope>
    <source>
        <strain evidence="2 3">NCELM</strain>
    </source>
</reference>
<dbReference type="EMBL" id="JAQNDN010000024">
    <property type="protein sequence ID" value="MDC0674456.1"/>
    <property type="molecule type" value="Genomic_DNA"/>
</dbReference>
<name>A0ABT5BJX8_9BACT</name>
<comment type="caution">
    <text evidence="2">The sequence shown here is derived from an EMBL/GenBank/DDBJ whole genome shotgun (WGS) entry which is preliminary data.</text>
</comment>
<organism evidence="2 3">
    <name type="scientific">Nannocystis radixulma</name>
    <dbReference type="NCBI Taxonomy" id="2995305"/>
    <lineage>
        <taxon>Bacteria</taxon>
        <taxon>Pseudomonadati</taxon>
        <taxon>Myxococcota</taxon>
        <taxon>Polyangia</taxon>
        <taxon>Nannocystales</taxon>
        <taxon>Nannocystaceae</taxon>
        <taxon>Nannocystis</taxon>
    </lineage>
</organism>
<dbReference type="Proteomes" id="UP001217838">
    <property type="component" value="Unassembled WGS sequence"/>
</dbReference>
<accession>A0ABT5BJX8</accession>
<proteinExistence type="predicted"/>